<accession>A0A166BA89</accession>
<protein>
    <submittedName>
        <fullName evidence="2">Uncharacterized protein</fullName>
    </submittedName>
</protein>
<gene>
    <name evidence="2" type="ORF">EXIGLDRAFT_746157</name>
</gene>
<feature type="compositionally biased region" description="Pro residues" evidence="1">
    <location>
        <begin position="244"/>
        <end position="258"/>
    </location>
</feature>
<sequence>MNDPYSASTTIITYVSGASLVLEFAQLCYQGKQRLEASYEGRGKPKRIVRLLDLWTEVQSAVTALRDNPTVHLLEPDTLLRLIFKMKIIDDSVYVIIDMQSNSGLWDKCFGPWAGHAVETRRAMRELSWLKEAVLSTTAKVHLLEKMSHSLDIKPKPGFSVVARPAETRPSSLFGASRSTLNLPRDNGVQLTAEELPDAMQQLKDDNTKDFLVLLEIARKRDRNLFKDEEVKAEVVKVVAPLQPAAPPPSPPSQPQPQPQRAASAEQTGEEIELDEFPMPKSNVFSLSLQPPANDGLPKDNSFVL</sequence>
<keyword evidence="3" id="KW-1185">Reference proteome</keyword>
<name>A0A166BA89_EXIGL</name>
<dbReference type="EMBL" id="KV425910">
    <property type="protein sequence ID" value="KZV99369.1"/>
    <property type="molecule type" value="Genomic_DNA"/>
</dbReference>
<feature type="non-terminal residue" evidence="2">
    <location>
        <position position="305"/>
    </location>
</feature>
<proteinExistence type="predicted"/>
<evidence type="ECO:0000313" key="3">
    <source>
        <dbReference type="Proteomes" id="UP000077266"/>
    </source>
</evidence>
<dbReference type="Proteomes" id="UP000077266">
    <property type="component" value="Unassembled WGS sequence"/>
</dbReference>
<reference evidence="2 3" key="1">
    <citation type="journal article" date="2016" name="Mol. Biol. Evol.">
        <title>Comparative Genomics of Early-Diverging Mushroom-Forming Fungi Provides Insights into the Origins of Lignocellulose Decay Capabilities.</title>
        <authorList>
            <person name="Nagy L.G."/>
            <person name="Riley R."/>
            <person name="Tritt A."/>
            <person name="Adam C."/>
            <person name="Daum C."/>
            <person name="Floudas D."/>
            <person name="Sun H."/>
            <person name="Yadav J.S."/>
            <person name="Pangilinan J."/>
            <person name="Larsson K.H."/>
            <person name="Matsuura K."/>
            <person name="Barry K."/>
            <person name="Labutti K."/>
            <person name="Kuo R."/>
            <person name="Ohm R.A."/>
            <person name="Bhattacharya S.S."/>
            <person name="Shirouzu T."/>
            <person name="Yoshinaga Y."/>
            <person name="Martin F.M."/>
            <person name="Grigoriev I.V."/>
            <person name="Hibbett D.S."/>
        </authorList>
    </citation>
    <scope>NUCLEOTIDE SEQUENCE [LARGE SCALE GENOMIC DNA]</scope>
    <source>
        <strain evidence="2 3">HHB12029</strain>
    </source>
</reference>
<dbReference type="AlphaFoldDB" id="A0A166BA89"/>
<evidence type="ECO:0000256" key="1">
    <source>
        <dbReference type="SAM" id="MobiDB-lite"/>
    </source>
</evidence>
<feature type="region of interest" description="Disordered" evidence="1">
    <location>
        <begin position="242"/>
        <end position="305"/>
    </location>
</feature>
<evidence type="ECO:0000313" key="2">
    <source>
        <dbReference type="EMBL" id="KZV99369.1"/>
    </source>
</evidence>
<organism evidence="2 3">
    <name type="scientific">Exidia glandulosa HHB12029</name>
    <dbReference type="NCBI Taxonomy" id="1314781"/>
    <lineage>
        <taxon>Eukaryota</taxon>
        <taxon>Fungi</taxon>
        <taxon>Dikarya</taxon>
        <taxon>Basidiomycota</taxon>
        <taxon>Agaricomycotina</taxon>
        <taxon>Agaricomycetes</taxon>
        <taxon>Auriculariales</taxon>
        <taxon>Exidiaceae</taxon>
        <taxon>Exidia</taxon>
    </lineage>
</organism>
<dbReference type="InParanoid" id="A0A166BA89"/>